<dbReference type="Proteomes" id="UP000317770">
    <property type="component" value="Unassembled WGS sequence"/>
</dbReference>
<proteinExistence type="predicted"/>
<evidence type="ECO:0000259" key="2">
    <source>
        <dbReference type="SMART" id="SM00670"/>
    </source>
</evidence>
<dbReference type="Pfam" id="PF13638">
    <property type="entry name" value="PIN_4"/>
    <property type="match status" value="1"/>
</dbReference>
<evidence type="ECO:0000256" key="1">
    <source>
        <dbReference type="SAM" id="Phobius"/>
    </source>
</evidence>
<sequence>MNNLKGKHIILDTNIIIRFPSILKRSEEFKISIPSIVIAELRMRSEKGSDWKKLNSLVEYALKNEMVIVTDHNNKDDNFLEYINYKNGPDETDLVILNLTKRLKAKGENVVLATEDKVLQRMCASMGINTIGLQGLKNEVKSISNAKPSTDLNQKIEEIEKQSKKRIIMTVLFLIAFAFLMFILGKYSDEIINRINIWGKIGILVLVSFLIYWVRCNLRLAYGLAEFGLGVYIAYPLFNLQSISTTFISLLAALFIMIRGLDNITTGISETRYITGTLVEKGWKSIFRLK</sequence>
<dbReference type="InterPro" id="IPR002716">
    <property type="entry name" value="PIN_dom"/>
</dbReference>
<dbReference type="EMBL" id="VNKI01000002">
    <property type="protein sequence ID" value="TVX83308.1"/>
    <property type="molecule type" value="Genomic_DNA"/>
</dbReference>
<reference evidence="3 4" key="1">
    <citation type="submission" date="2019-07" db="EMBL/GenBank/DDBJ databases">
        <title>Genome assembly of Bacillus simplex strain GGC-P6A.</title>
        <authorList>
            <person name="Jennings M.E."/>
            <person name="Barton H.A."/>
        </authorList>
    </citation>
    <scope>NUCLEOTIDE SEQUENCE [LARGE SCALE GENOMIC DNA]</scope>
    <source>
        <strain evidence="3 4">GGC-P6A</strain>
    </source>
</reference>
<dbReference type="SMART" id="SM00670">
    <property type="entry name" value="PINc"/>
    <property type="match status" value="1"/>
</dbReference>
<keyword evidence="1" id="KW-0472">Membrane</keyword>
<dbReference type="InterPro" id="IPR029060">
    <property type="entry name" value="PIN-like_dom_sf"/>
</dbReference>
<dbReference type="SUPFAM" id="SSF88723">
    <property type="entry name" value="PIN domain-like"/>
    <property type="match status" value="1"/>
</dbReference>
<feature type="transmembrane region" description="Helical" evidence="1">
    <location>
        <begin position="197"/>
        <end position="214"/>
    </location>
</feature>
<gene>
    <name evidence="3" type="ORF">FQP34_07060</name>
</gene>
<evidence type="ECO:0000313" key="4">
    <source>
        <dbReference type="Proteomes" id="UP000317770"/>
    </source>
</evidence>
<feature type="transmembrane region" description="Helical" evidence="1">
    <location>
        <begin position="221"/>
        <end position="238"/>
    </location>
</feature>
<dbReference type="Gene3D" id="3.40.50.1010">
    <property type="entry name" value="5'-nuclease"/>
    <property type="match status" value="1"/>
</dbReference>
<feature type="transmembrane region" description="Helical" evidence="1">
    <location>
        <begin position="244"/>
        <end position="261"/>
    </location>
</feature>
<feature type="transmembrane region" description="Helical" evidence="1">
    <location>
        <begin position="167"/>
        <end position="185"/>
    </location>
</feature>
<feature type="domain" description="PIN" evidence="2">
    <location>
        <begin position="7"/>
        <end position="121"/>
    </location>
</feature>
<name>A0A8B5Y397_9BACI</name>
<protein>
    <recommendedName>
        <fullName evidence="2">PIN domain-containing protein</fullName>
    </recommendedName>
</protein>
<dbReference type="RefSeq" id="WP_260399440.1">
    <property type="nucleotide sequence ID" value="NZ_VNKI01000002.1"/>
</dbReference>
<accession>A0A8B5Y397</accession>
<dbReference type="AlphaFoldDB" id="A0A8B5Y397"/>
<evidence type="ECO:0000313" key="3">
    <source>
        <dbReference type="EMBL" id="TVX83308.1"/>
    </source>
</evidence>
<keyword evidence="1" id="KW-0812">Transmembrane</keyword>
<comment type="caution">
    <text evidence="3">The sequence shown here is derived from an EMBL/GenBank/DDBJ whole genome shotgun (WGS) entry which is preliminary data.</text>
</comment>
<organism evidence="3 4">
    <name type="scientific">Peribacillus simplex</name>
    <dbReference type="NCBI Taxonomy" id="1478"/>
    <lineage>
        <taxon>Bacteria</taxon>
        <taxon>Bacillati</taxon>
        <taxon>Bacillota</taxon>
        <taxon>Bacilli</taxon>
        <taxon>Bacillales</taxon>
        <taxon>Bacillaceae</taxon>
        <taxon>Peribacillus</taxon>
    </lineage>
</organism>
<keyword evidence="1" id="KW-1133">Transmembrane helix</keyword>